<dbReference type="CDD" id="cd01960">
    <property type="entry name" value="nsLTP1"/>
    <property type="match status" value="1"/>
</dbReference>
<dbReference type="PRINTS" id="PR00382">
    <property type="entry name" value="LIPIDTRNSFER"/>
</dbReference>
<keyword evidence="5" id="KW-0732">Signal</keyword>
<evidence type="ECO:0000313" key="7">
    <source>
        <dbReference type="EMBL" id="CAI9761910.1"/>
    </source>
</evidence>
<dbReference type="InterPro" id="IPR000528">
    <property type="entry name" value="Plant_nsLTP"/>
</dbReference>
<comment type="similarity">
    <text evidence="1 4">Belongs to the plant LTP family.</text>
</comment>
<evidence type="ECO:0000259" key="6">
    <source>
        <dbReference type="SMART" id="SM00499"/>
    </source>
</evidence>
<dbReference type="InterPro" id="IPR016140">
    <property type="entry name" value="Bifunc_inhib/LTP/seed_store"/>
</dbReference>
<organism evidence="7 8">
    <name type="scientific">Fraxinus pennsylvanica</name>
    <dbReference type="NCBI Taxonomy" id="56036"/>
    <lineage>
        <taxon>Eukaryota</taxon>
        <taxon>Viridiplantae</taxon>
        <taxon>Streptophyta</taxon>
        <taxon>Embryophyta</taxon>
        <taxon>Tracheophyta</taxon>
        <taxon>Spermatophyta</taxon>
        <taxon>Magnoliopsida</taxon>
        <taxon>eudicotyledons</taxon>
        <taxon>Gunneridae</taxon>
        <taxon>Pentapetalae</taxon>
        <taxon>asterids</taxon>
        <taxon>lamiids</taxon>
        <taxon>Lamiales</taxon>
        <taxon>Oleaceae</taxon>
        <taxon>Oleeae</taxon>
        <taxon>Fraxinus</taxon>
    </lineage>
</organism>
<dbReference type="SMART" id="SM00499">
    <property type="entry name" value="AAI"/>
    <property type="match status" value="1"/>
</dbReference>
<keyword evidence="2 4" id="KW-0813">Transport</keyword>
<evidence type="ECO:0000313" key="8">
    <source>
        <dbReference type="Proteomes" id="UP000834106"/>
    </source>
</evidence>
<dbReference type="EMBL" id="OU503040">
    <property type="protein sequence ID" value="CAI9761910.1"/>
    <property type="molecule type" value="Genomic_DNA"/>
</dbReference>
<dbReference type="SUPFAM" id="SSF47699">
    <property type="entry name" value="Bifunctional inhibitor/lipid-transfer protein/seed storage 2S albumin"/>
    <property type="match status" value="1"/>
</dbReference>
<evidence type="ECO:0000256" key="1">
    <source>
        <dbReference type="ARBA" id="ARBA00009748"/>
    </source>
</evidence>
<dbReference type="AlphaFoldDB" id="A0AAD1Z618"/>
<evidence type="ECO:0000256" key="3">
    <source>
        <dbReference type="ARBA" id="ARBA00023121"/>
    </source>
</evidence>
<evidence type="ECO:0000256" key="2">
    <source>
        <dbReference type="ARBA" id="ARBA00022448"/>
    </source>
</evidence>
<dbReference type="PROSITE" id="PS00597">
    <property type="entry name" value="PLANT_LTP"/>
    <property type="match status" value="1"/>
</dbReference>
<feature type="domain" description="Bifunctional inhibitor/plant lipid transfer protein/seed storage helical" evidence="6">
    <location>
        <begin position="25"/>
        <end position="109"/>
    </location>
</feature>
<keyword evidence="3 4" id="KW-0446">Lipid-binding</keyword>
<keyword evidence="8" id="KW-1185">Reference proteome</keyword>
<feature type="chain" id="PRO_5042004886" description="Non-specific lipid-transfer protein" evidence="5">
    <location>
        <begin position="22"/>
        <end position="113"/>
    </location>
</feature>
<reference evidence="7" key="1">
    <citation type="submission" date="2023-05" db="EMBL/GenBank/DDBJ databases">
        <authorList>
            <person name="Huff M."/>
        </authorList>
    </citation>
    <scope>NUCLEOTIDE SEQUENCE</scope>
</reference>
<dbReference type="InterPro" id="IPR036312">
    <property type="entry name" value="Bifun_inhib/LTP/seed_sf"/>
</dbReference>
<accession>A0AAD1Z618</accession>
<proteinExistence type="inferred from homology"/>
<feature type="signal peptide" evidence="5">
    <location>
        <begin position="1"/>
        <end position="21"/>
    </location>
</feature>
<dbReference type="GO" id="GO:0006869">
    <property type="term" value="P:lipid transport"/>
    <property type="evidence" value="ECO:0007669"/>
    <property type="project" value="InterPro"/>
</dbReference>
<dbReference type="Gene3D" id="1.10.110.10">
    <property type="entry name" value="Plant lipid-transfer and hydrophobic proteins"/>
    <property type="match status" value="1"/>
</dbReference>
<dbReference type="Pfam" id="PF00234">
    <property type="entry name" value="Tryp_alpha_amyl"/>
    <property type="match status" value="1"/>
</dbReference>
<sequence length="113" mass="12199">MTIVSCVILLFMVVVAPYSEAAVSCTQVQRSLKPCFNYLLRGGATSSQCCTGVRTLYASAGTTADRQTVCNCLKRTAKIIKRIKLSNATVLPRKCGVSIPYKISPSTDCSKLK</sequence>
<evidence type="ECO:0000256" key="5">
    <source>
        <dbReference type="SAM" id="SignalP"/>
    </source>
</evidence>
<dbReference type="GO" id="GO:0008289">
    <property type="term" value="F:lipid binding"/>
    <property type="evidence" value="ECO:0007669"/>
    <property type="project" value="UniProtKB-KW"/>
</dbReference>
<comment type="function">
    <text evidence="4">Plant non-specific lipid-transfer proteins transfer phospholipids as well as galactolipids across membranes. May play a role in wax or cutin deposition in the cell walls of expanding epidermal cells and certain secretory tissues.</text>
</comment>
<dbReference type="PANTHER" id="PTHR33076">
    <property type="entry name" value="NON-SPECIFIC LIPID-TRANSFER PROTEIN 2-RELATED"/>
    <property type="match status" value="1"/>
</dbReference>
<evidence type="ECO:0000256" key="4">
    <source>
        <dbReference type="RuleBase" id="RU000628"/>
    </source>
</evidence>
<dbReference type="Proteomes" id="UP000834106">
    <property type="component" value="Chromosome 5"/>
</dbReference>
<gene>
    <name evidence="7" type="ORF">FPE_LOCUS9340</name>
</gene>
<name>A0AAD1Z618_9LAMI</name>
<protein>
    <recommendedName>
        <fullName evidence="4">Non-specific lipid-transfer protein</fullName>
    </recommendedName>
</protein>